<evidence type="ECO:0000313" key="2">
    <source>
        <dbReference type="EMBL" id="KAK1921674.1"/>
    </source>
</evidence>
<dbReference type="InterPro" id="IPR032675">
    <property type="entry name" value="LRR_dom_sf"/>
</dbReference>
<comment type="caution">
    <text evidence="2">The sequence shown here is derived from an EMBL/GenBank/DDBJ whole genome shotgun (WGS) entry which is preliminary data.</text>
</comment>
<organism evidence="2 3">
    <name type="scientific">Papiliotrema laurentii</name>
    <name type="common">Cryptococcus laurentii</name>
    <dbReference type="NCBI Taxonomy" id="5418"/>
    <lineage>
        <taxon>Eukaryota</taxon>
        <taxon>Fungi</taxon>
        <taxon>Dikarya</taxon>
        <taxon>Basidiomycota</taxon>
        <taxon>Agaricomycotina</taxon>
        <taxon>Tremellomycetes</taxon>
        <taxon>Tremellales</taxon>
        <taxon>Rhynchogastremaceae</taxon>
        <taxon>Papiliotrema</taxon>
    </lineage>
</organism>
<dbReference type="AlphaFoldDB" id="A0AAD9FM86"/>
<dbReference type="Gene3D" id="3.80.10.10">
    <property type="entry name" value="Ribonuclease Inhibitor"/>
    <property type="match status" value="1"/>
</dbReference>
<sequence>MRELLFDEWWESDSGSDTTLDSCSDESDPDSRQPLDSDSEVEPRRVGKSRKTLLGVLLSTFTIVKRSRSCHVAGDKDASRPLKSQRRKLDAQIKDPWEGLPRSMDDLTKALRDKRVNEVPELAGGLNVFEHFAKTHLVPCATDKPYIRQRLSRSEAKSIPPFLKQLDKLRGSPHYPQTSVCEDDGVVLDSTAPEILCRMALVSLSVPTDHSERSLDLSRLQGPDAQRTLGDTQLQSLSSLFGIDMRKICSLSLAGNHLSDFPAWRLCPFSNLVSLDLSRNPQMTTLPIRLMALPKMKSIRTVTTQLAVCPNHHSDSPRPMAADIRSQLTIAPSRGTARLTDIAAATLLDVHLADTSSHPRCSSSNLDGTVWTAYGLPNHLVDKLEKSYRCERCDRCVIQGNADHIDGPVRVSWMVAAEEGEDGTLAFDGRAGKEVEAEGKVCARCFLILDRGP</sequence>
<feature type="compositionally biased region" description="Basic and acidic residues" evidence="1">
    <location>
        <begin position="29"/>
        <end position="45"/>
    </location>
</feature>
<dbReference type="EMBL" id="JAODAN010000010">
    <property type="protein sequence ID" value="KAK1921674.1"/>
    <property type="molecule type" value="Genomic_DNA"/>
</dbReference>
<feature type="region of interest" description="Disordered" evidence="1">
    <location>
        <begin position="11"/>
        <end position="47"/>
    </location>
</feature>
<evidence type="ECO:0000256" key="1">
    <source>
        <dbReference type="SAM" id="MobiDB-lite"/>
    </source>
</evidence>
<dbReference type="SUPFAM" id="SSF52058">
    <property type="entry name" value="L domain-like"/>
    <property type="match status" value="1"/>
</dbReference>
<proteinExistence type="predicted"/>
<evidence type="ECO:0000313" key="3">
    <source>
        <dbReference type="Proteomes" id="UP001182556"/>
    </source>
</evidence>
<reference evidence="2" key="1">
    <citation type="submission" date="2023-02" db="EMBL/GenBank/DDBJ databases">
        <title>Identification and recombinant expression of a fungal hydrolase from Papiliotrema laurentii that hydrolyzes apple cutin and clears colloidal polyester polyurethane.</title>
        <authorList>
            <consortium name="DOE Joint Genome Institute"/>
            <person name="Roman V.A."/>
            <person name="Bojanowski C."/>
            <person name="Crable B.R."/>
            <person name="Wagner D.N."/>
            <person name="Hung C.S."/>
            <person name="Nadeau L.J."/>
            <person name="Schratz L."/>
            <person name="Haridas S."/>
            <person name="Pangilinan J."/>
            <person name="Lipzen A."/>
            <person name="Na H."/>
            <person name="Yan M."/>
            <person name="Ng V."/>
            <person name="Grigoriev I.V."/>
            <person name="Spatafora J.W."/>
            <person name="Barlow D."/>
            <person name="Biffinger J."/>
            <person name="Kelley-Loughnane N."/>
            <person name="Varaljay V.A."/>
            <person name="Crookes-Goodson W.J."/>
        </authorList>
    </citation>
    <scope>NUCLEOTIDE SEQUENCE</scope>
    <source>
        <strain evidence="2">5307AH</strain>
    </source>
</reference>
<keyword evidence="3" id="KW-1185">Reference proteome</keyword>
<dbReference type="Proteomes" id="UP001182556">
    <property type="component" value="Unassembled WGS sequence"/>
</dbReference>
<accession>A0AAD9FM86</accession>
<protein>
    <submittedName>
        <fullName evidence="2">Uncharacterized protein</fullName>
    </submittedName>
</protein>
<name>A0AAD9FM86_PAPLA</name>
<feature type="compositionally biased region" description="Polar residues" evidence="1">
    <location>
        <begin position="13"/>
        <end position="22"/>
    </location>
</feature>
<gene>
    <name evidence="2" type="ORF">DB88DRAFT_75478</name>
</gene>